<feature type="compositionally biased region" description="Basic and acidic residues" evidence="5">
    <location>
        <begin position="2274"/>
        <end position="2284"/>
    </location>
</feature>
<feature type="compositionally biased region" description="Basic and acidic residues" evidence="5">
    <location>
        <begin position="1912"/>
        <end position="1933"/>
    </location>
</feature>
<feature type="compositionally biased region" description="Low complexity" evidence="5">
    <location>
        <begin position="2121"/>
        <end position="2136"/>
    </location>
</feature>
<dbReference type="EMBL" id="LKCW01000003">
    <property type="protein sequence ID" value="KPM45982.1"/>
    <property type="molecule type" value="Genomic_DNA"/>
</dbReference>
<evidence type="ECO:0000256" key="2">
    <source>
        <dbReference type="ARBA" id="ARBA00007857"/>
    </source>
</evidence>
<dbReference type="STRING" id="78410.A0A0P7BWR5"/>
<feature type="domain" description="THO complex subunitTHOC2 N-terminal" evidence="7">
    <location>
        <begin position="859"/>
        <end position="934"/>
    </location>
</feature>
<keyword evidence="4" id="KW-0539">Nucleus</keyword>
<feature type="compositionally biased region" description="Pro residues" evidence="5">
    <location>
        <begin position="89"/>
        <end position="112"/>
    </location>
</feature>
<dbReference type="InterPro" id="IPR032302">
    <property type="entry name" value="THOC2_N"/>
</dbReference>
<feature type="compositionally biased region" description="Polar residues" evidence="5">
    <location>
        <begin position="2250"/>
        <end position="2260"/>
    </location>
</feature>
<dbReference type="Pfam" id="PF16134">
    <property type="entry name" value="THOC2_N"/>
    <property type="match status" value="1"/>
</dbReference>
<dbReference type="GO" id="GO:0003729">
    <property type="term" value="F:mRNA binding"/>
    <property type="evidence" value="ECO:0007669"/>
    <property type="project" value="TreeGrafter"/>
</dbReference>
<feature type="compositionally biased region" description="Basic and acidic residues" evidence="5">
    <location>
        <begin position="2013"/>
        <end position="2026"/>
    </location>
</feature>
<protein>
    <recommendedName>
        <fullName evidence="3">THO complex subunit 2</fullName>
    </recommendedName>
</protein>
<feature type="compositionally biased region" description="Basic and acidic residues" evidence="5">
    <location>
        <begin position="1416"/>
        <end position="1438"/>
    </location>
</feature>
<comment type="subcellular location">
    <subcellularLocation>
        <location evidence="1">Nucleus</location>
    </subcellularLocation>
</comment>
<sequence length="2450" mass="272405">MPPKRKRPDRLSVEGGRSSPHRPGDTAMGQHDRDDGSGRGRGRGHRAMNRRDSSQNLGRTHQNYQSNHQSNHQSSHQPNPSPAQRRPSSNPPPPPPPPPPTQPSKTPAPQPVLRPASPVRSNYRYDNLTDEKMNTWAERGRDEIIQHGKQSREDVDITELSSLFQEFIHAVVEARLTPSDAGACVKEMIGDETSEMIKDSYAFAPHSLLLDSLSVVIDNEPSIFRPTLRDFLVATGVSPTLMRQVLDAQVLQQLGLIRDNFSKVGIKQATNLLYRQANYNLLREETEGYSKLITELFTTSSVSPPPPEMAEQTFERVKALIGTFDLDVGRVLDVTLDVAAAVLIKQFKFFVKFFRVSSWWPRSHLKFSSAVFTGGLPLWASPEYPSWLASEEDEEIILQKTLARDTAFWERAREIHLGAFFELGGRQVADSDAQQLTFTNGTEGEEGAAEIERHWVEETKTLPPSGNRTAAQLLGFKLRFYNSDARGEADVLPANLLYLAALLIKIGFISMTDLYPHLSPPDEEMEGIREKEMKKLEEQMKTTRGGAMNALLMAGVLPQGDDDGPGSGLPRRDLPKKADPEQKDTTTEAADKDKLPEPLEQKVSLLTQLLTIGALPESLFILGRFPWIPEAFPEVMDRIHRILHYSVDKVFNDSRPVPAGAADCPTKMVPDFDQSGLPKGSVRLNRLTTRKALRWPFPDKSDMNESMNYRYYWDEWADNIPICQTVDDIFTLCGTLLNISGLNIGKDEALLTKLARIGAKSLADDSSEANLTRWHDLLRRLLLPALSHTKANASVVNAIWDLVRHYPITTRYSMYAEWFEGQISRLPAMKAAFARATSETRGTMKRVSLTNLSEMAKQLAKTSYSSPGIVFRVAFEQLESYPNLIDAFVECAKYFTDLSYDVLVWSLMSSLGKSRSRTQADHALTTSKWLQALSRFSGRVFRRYTNLNATPVLQYVNNQLLKGNSTDLIILKELISSMGGIVDSVDFTDHQVLSMAGGQYLRRHTLIRGQDRRYENVKSSKRLLQALTESKLAAQLLINLTQYRQAALFQVPEDEAHIKYLSSMIDDSHQILIKYLDLLWSNLEPAAFDALVPSITELMKDYGLDTALAFLIGRSSLAHRMFPWKPKKLEENKEKTQSSQASTDKEGDVAMAGTKATPGASDTPVADAAVADEQVSAQNSPALDSATNPKQSQKPDDSSMIKAALQPIVDSIQDSVRPEAWQKITPDLYVIFWALQLGDLFCPDKIYRQEKERLRSEENAASRDRSDMSRRGQERKMEKRKELMQLQIGLSEECGEHLLRQGKWKFFLSKQFQSSFPEPRAKPDAISDILLEQCFIPRMLLSTSDAEYTYRFIKALHEWNAPGFKLMSLYDRLFNANRLRALIFTSTVMEAEYLGRFLKLILEDLSRWHKNASVPNEKETKASRDQPRLGAYEKEGKGPVEQPRLGFALTVDENGKPLTFVDHAQFKDMLFRWHKNLNMALRSCLEGAEWMHIRNAISVLKCVLDFFPAIDFMATKFSALLQTITKQEMAAKPSDDSEIGGRVDLAVAAQGAMSELQRRKSKWVMVQAFRPGSVSHTIAATSGNADVTKVGASQNEAEKVSNLRPTATEFNPSSTRPSRGNQATNEEEDGEVKDGKDGRSPAPDAGGKSTANALKDTLPAKPTGLSRETPKRDFPPSGPARSSMSNSGHNAGFNGPKGDSRPNTLPDRPPHTLPTRPNVPIPTHVTPERFSQPRGQERREGKDPRESRSRDSREPREPREGRDPREPRDTREVRDSREVRDPRDPRQFDPARPERPRDFSDRRGSDQAREPARPDVPARRNEQERERPRDSRGGRTHEPSHGRLNEPPAPSTTQAPATEAVEPTMNPERAALFAQDGSDRPRAAPESDRSSRNRRPTSASETMETVNPERAALIEEKDNTPSRAPREDRERNPRGQSPRRGGRYGPESGPNGPGRDNRHDRPYPPDPRQQPARDPRDRSPMPGNYRGDRPMDREGPPPKGRDASGFLGPARGPEPDYKAPHQDHTYGRLNAIQNVADIPFGPRGRGRGSARGGHGGQNLPGRLDNRFSGPETERPPTPDRAPPTGPSSGRGRRGGGYESNAGPATPSGAPGGHSHSDRPRNAGPGPSAPSPASANATPIEIHPSRLAQMGGPIPPPPPPGPPPHSHGRQSAQGANTPDRGSGPGPRQAPASYSGSPVGDGVPTGPSSNGERSRPGNNGRRQLAGINSTLQQAQATMPELSRSSSMRRSQPRQTLGNSDAQVLTGGSPVATPSQERQDPVRHESSSRGPPNGEEPSSRGDHERSRREGRSNRPSRRSSRERDRERSPGREREGKEHREYRDRRSGAEGGREERESRRSTRDQVVAGREPMGPPGSSGRETRHRNEGQGPRTGAGEDWGSRGGRGGPRDGGSRDGGPRQEERREGREERGRKRRSEEGAGALSSEREKRPRR</sequence>
<feature type="compositionally biased region" description="Basic and acidic residues" evidence="5">
    <location>
        <begin position="2404"/>
        <end position="2435"/>
    </location>
</feature>
<organism evidence="9 10">
    <name type="scientific">Neonectria ditissima</name>
    <dbReference type="NCBI Taxonomy" id="78410"/>
    <lineage>
        <taxon>Eukaryota</taxon>
        <taxon>Fungi</taxon>
        <taxon>Dikarya</taxon>
        <taxon>Ascomycota</taxon>
        <taxon>Pezizomycotina</taxon>
        <taxon>Sordariomycetes</taxon>
        <taxon>Hypocreomycetidae</taxon>
        <taxon>Hypocreales</taxon>
        <taxon>Nectriaceae</taxon>
        <taxon>Neonectria</taxon>
    </lineage>
</organism>
<evidence type="ECO:0000256" key="5">
    <source>
        <dbReference type="SAM" id="MobiDB-lite"/>
    </source>
</evidence>
<accession>A0A0P7BWR5</accession>
<dbReference type="InterPro" id="IPR021418">
    <property type="entry name" value="THO_THOC2_C"/>
</dbReference>
<dbReference type="InterPro" id="IPR021726">
    <property type="entry name" value="THO_THOC2_N"/>
</dbReference>
<evidence type="ECO:0000313" key="9">
    <source>
        <dbReference type="EMBL" id="KPM45982.1"/>
    </source>
</evidence>
<feature type="compositionally biased region" description="Polar residues" evidence="5">
    <location>
        <begin position="2204"/>
        <end position="2234"/>
    </location>
</feature>
<evidence type="ECO:0000259" key="7">
    <source>
        <dbReference type="Pfam" id="PF11732"/>
    </source>
</evidence>
<feature type="compositionally biased region" description="Basic and acidic residues" evidence="5">
    <location>
        <begin position="1735"/>
        <end position="1844"/>
    </location>
</feature>
<feature type="compositionally biased region" description="Basic and acidic residues" evidence="5">
    <location>
        <begin position="570"/>
        <end position="596"/>
    </location>
</feature>
<evidence type="ECO:0000256" key="4">
    <source>
        <dbReference type="ARBA" id="ARBA00023242"/>
    </source>
</evidence>
<feature type="domain" description="THO complex subunitTHOC2 C-terminal" evidence="6">
    <location>
        <begin position="1221"/>
        <end position="1556"/>
    </location>
</feature>
<evidence type="ECO:0000259" key="8">
    <source>
        <dbReference type="Pfam" id="PF16134"/>
    </source>
</evidence>
<feature type="compositionally biased region" description="Low complexity" evidence="5">
    <location>
        <begin position="61"/>
        <end position="88"/>
    </location>
</feature>
<dbReference type="GO" id="GO:0000445">
    <property type="term" value="C:THO complex part of transcription export complex"/>
    <property type="evidence" value="ECO:0007669"/>
    <property type="project" value="TreeGrafter"/>
</dbReference>
<feature type="region of interest" description="Disordered" evidence="5">
    <location>
        <begin position="1252"/>
        <end position="1278"/>
    </location>
</feature>
<feature type="compositionally biased region" description="Polar residues" evidence="5">
    <location>
        <begin position="1896"/>
        <end position="1905"/>
    </location>
</feature>
<feature type="compositionally biased region" description="Gly residues" evidence="5">
    <location>
        <begin position="2047"/>
        <end position="2058"/>
    </location>
</feature>
<feature type="compositionally biased region" description="Basic and acidic residues" evidence="5">
    <location>
        <begin position="1986"/>
        <end position="2002"/>
    </location>
</feature>
<feature type="compositionally biased region" description="Polar residues" evidence="5">
    <location>
        <begin position="1175"/>
        <end position="1192"/>
    </location>
</feature>
<feature type="region of interest" description="Disordered" evidence="5">
    <location>
        <begin position="1589"/>
        <end position="2450"/>
    </location>
</feature>
<feature type="region of interest" description="Disordered" evidence="5">
    <location>
        <begin position="556"/>
        <end position="596"/>
    </location>
</feature>
<reference evidence="9 10" key="1">
    <citation type="submission" date="2015-09" db="EMBL/GenBank/DDBJ databases">
        <title>Draft genome of a European isolate of the apple canker pathogen Neonectria ditissima.</title>
        <authorList>
            <person name="Gomez-Cortecero A."/>
            <person name="Harrison R.J."/>
            <person name="Armitage A.D."/>
        </authorList>
    </citation>
    <scope>NUCLEOTIDE SEQUENCE [LARGE SCALE GENOMIC DNA]</scope>
    <source>
        <strain evidence="9 10">R09/05</strain>
    </source>
</reference>
<feature type="domain" description="THO complex subunit 2 N-terminal" evidence="8">
    <location>
        <begin position="128"/>
        <end position="857"/>
    </location>
</feature>
<comment type="similarity">
    <text evidence="2">Belongs to the THOC2 family.</text>
</comment>
<keyword evidence="10" id="KW-1185">Reference proteome</keyword>
<feature type="compositionally biased region" description="Polar residues" evidence="5">
    <location>
        <begin position="1680"/>
        <end position="1689"/>
    </location>
</feature>
<evidence type="ECO:0000313" key="10">
    <source>
        <dbReference type="Proteomes" id="UP000050424"/>
    </source>
</evidence>
<feature type="region of interest" description="Disordered" evidence="5">
    <location>
        <begin position="1413"/>
        <end position="1439"/>
    </location>
</feature>
<dbReference type="Pfam" id="PF11262">
    <property type="entry name" value="Tho2"/>
    <property type="match status" value="1"/>
</dbReference>
<dbReference type="PANTHER" id="PTHR21597:SF0">
    <property type="entry name" value="THO COMPLEX SUBUNIT 2"/>
    <property type="match status" value="1"/>
</dbReference>
<feature type="region of interest" description="Disordered" evidence="5">
    <location>
        <begin position="1"/>
        <end position="124"/>
    </location>
</feature>
<feature type="compositionally biased region" description="Basic and acidic residues" evidence="5">
    <location>
        <begin position="1877"/>
        <end position="1891"/>
    </location>
</feature>
<dbReference type="GO" id="GO:0006406">
    <property type="term" value="P:mRNA export from nucleus"/>
    <property type="evidence" value="ECO:0007669"/>
    <property type="project" value="InterPro"/>
</dbReference>
<evidence type="ECO:0000259" key="6">
    <source>
        <dbReference type="Pfam" id="PF11262"/>
    </source>
</evidence>
<dbReference type="Pfam" id="PF11732">
    <property type="entry name" value="Thoc2"/>
    <property type="match status" value="1"/>
</dbReference>
<name>A0A0P7BWR5_9HYPO</name>
<feature type="compositionally biased region" description="Basic and acidic residues" evidence="5">
    <location>
        <begin position="2294"/>
        <end position="2309"/>
    </location>
</feature>
<dbReference type="PANTHER" id="PTHR21597">
    <property type="entry name" value="THO2 PROTEIN"/>
    <property type="match status" value="1"/>
</dbReference>
<feature type="region of interest" description="Disordered" evidence="5">
    <location>
        <begin position="1128"/>
        <end position="1199"/>
    </location>
</feature>
<evidence type="ECO:0000256" key="3">
    <source>
        <dbReference type="ARBA" id="ARBA00019596"/>
    </source>
</evidence>
<dbReference type="Proteomes" id="UP000050424">
    <property type="component" value="Unassembled WGS sequence"/>
</dbReference>
<dbReference type="InterPro" id="IPR040007">
    <property type="entry name" value="Tho2"/>
</dbReference>
<proteinExistence type="inferred from homology"/>
<feature type="compositionally biased region" description="Polar residues" evidence="5">
    <location>
        <begin position="1603"/>
        <end position="1624"/>
    </location>
</feature>
<feature type="compositionally biased region" description="Low complexity" evidence="5">
    <location>
        <begin position="1851"/>
        <end position="1860"/>
    </location>
</feature>
<feature type="compositionally biased region" description="Pro residues" evidence="5">
    <location>
        <begin position="2152"/>
        <end position="2164"/>
    </location>
</feature>
<dbReference type="OrthoDB" id="29024at2759"/>
<gene>
    <name evidence="9" type="ORF">AK830_g456</name>
</gene>
<evidence type="ECO:0000256" key="1">
    <source>
        <dbReference type="ARBA" id="ARBA00004123"/>
    </source>
</evidence>
<comment type="caution">
    <text evidence="9">The sequence shown here is derived from an EMBL/GenBank/DDBJ whole genome shotgun (WGS) entry which is preliminary data.</text>
</comment>
<dbReference type="GO" id="GO:0006397">
    <property type="term" value="P:mRNA processing"/>
    <property type="evidence" value="ECO:0007669"/>
    <property type="project" value="InterPro"/>
</dbReference>
<feature type="compositionally biased region" description="Basic and acidic residues" evidence="5">
    <location>
        <begin position="2316"/>
        <end position="2359"/>
    </location>
</feature>